<evidence type="ECO:0000313" key="2">
    <source>
        <dbReference type="EMBL" id="MCL9819262.1"/>
    </source>
</evidence>
<evidence type="ECO:0000313" key="3">
    <source>
        <dbReference type="Proteomes" id="UP001057522"/>
    </source>
</evidence>
<sequence length="141" mass="16786">MQKIFLFFISHLILTASLVYALPPKETLKAPKGITKTLYHNSSFSQKREIRNIQYQFHQDLRKQTEKYRNTNDKLHLEKDLLLLDLEEARIQKDQAKIQNLYHSIAKKEAQIQQNKHEEHNVRYNLETKMNTTINKILGIQ</sequence>
<comment type="caution">
    <text evidence="2">The sequence shown here is derived from an EMBL/GenBank/DDBJ whole genome shotgun (WGS) entry which is preliminary data.</text>
</comment>
<reference evidence="2" key="1">
    <citation type="submission" date="2022-06" db="EMBL/GenBank/DDBJ databases">
        <title>Helicobacter colisuis sp. nov.</title>
        <authorList>
            <person name="Papic B."/>
            <person name="Gruntar I."/>
        </authorList>
    </citation>
    <scope>NUCLEOTIDE SEQUENCE</scope>
    <source>
        <strain evidence="2">11154-15</strain>
    </source>
</reference>
<evidence type="ECO:0008006" key="4">
    <source>
        <dbReference type="Google" id="ProtNLM"/>
    </source>
</evidence>
<feature type="coiled-coil region" evidence="1">
    <location>
        <begin position="58"/>
        <end position="99"/>
    </location>
</feature>
<protein>
    <recommendedName>
        <fullName evidence="4">Periplasmic protein</fullName>
    </recommendedName>
</protein>
<dbReference type="Proteomes" id="UP001057522">
    <property type="component" value="Unassembled WGS sequence"/>
</dbReference>
<dbReference type="EMBL" id="JAMOKX010000002">
    <property type="protein sequence ID" value="MCL9819262.1"/>
    <property type="molecule type" value="Genomic_DNA"/>
</dbReference>
<proteinExistence type="predicted"/>
<keyword evidence="3" id="KW-1185">Reference proteome</keyword>
<name>A0ABT0TTK8_9HELI</name>
<dbReference type="RefSeq" id="WP_242099657.1">
    <property type="nucleotide sequence ID" value="NZ_JAMOKX010000002.1"/>
</dbReference>
<evidence type="ECO:0000256" key="1">
    <source>
        <dbReference type="SAM" id="Coils"/>
    </source>
</evidence>
<accession>A0ABT0TTK8</accession>
<organism evidence="2 3">
    <name type="scientific">Helicobacter colisuis</name>
    <dbReference type="NCBI Taxonomy" id="2949739"/>
    <lineage>
        <taxon>Bacteria</taxon>
        <taxon>Pseudomonadati</taxon>
        <taxon>Campylobacterota</taxon>
        <taxon>Epsilonproteobacteria</taxon>
        <taxon>Campylobacterales</taxon>
        <taxon>Helicobacteraceae</taxon>
        <taxon>Helicobacter</taxon>
    </lineage>
</organism>
<gene>
    <name evidence="2" type="ORF">NCR95_03610</name>
</gene>
<keyword evidence="1" id="KW-0175">Coiled coil</keyword>